<gene>
    <name evidence="1" type="ORF">dnl_13010</name>
</gene>
<proteinExistence type="predicted"/>
<evidence type="ECO:0000313" key="2">
    <source>
        <dbReference type="Proteomes" id="UP000663720"/>
    </source>
</evidence>
<accession>A0A975B5A5</accession>
<dbReference type="AlphaFoldDB" id="A0A975B5A5"/>
<dbReference type="RefSeq" id="WP_207690844.1">
    <property type="nucleotide sequence ID" value="NZ_CP061799.1"/>
</dbReference>
<reference evidence="1" key="1">
    <citation type="journal article" date="2021" name="Microb. Physiol.">
        <title>Proteogenomic Insights into the Physiology of Marine, Sulfate-Reducing, Filamentous Desulfonema limicola and Desulfonema magnum.</title>
        <authorList>
            <person name="Schnaars V."/>
            <person name="Wohlbrand L."/>
            <person name="Scheve S."/>
            <person name="Hinrichs C."/>
            <person name="Reinhardt R."/>
            <person name="Rabus R."/>
        </authorList>
    </citation>
    <scope>NUCLEOTIDE SEQUENCE</scope>
    <source>
        <strain evidence="1">5ac10</strain>
    </source>
</reference>
<organism evidence="1 2">
    <name type="scientific">Desulfonema limicola</name>
    <dbReference type="NCBI Taxonomy" id="45656"/>
    <lineage>
        <taxon>Bacteria</taxon>
        <taxon>Pseudomonadati</taxon>
        <taxon>Thermodesulfobacteriota</taxon>
        <taxon>Desulfobacteria</taxon>
        <taxon>Desulfobacterales</taxon>
        <taxon>Desulfococcaceae</taxon>
        <taxon>Desulfonema</taxon>
    </lineage>
</organism>
<evidence type="ECO:0008006" key="3">
    <source>
        <dbReference type="Google" id="ProtNLM"/>
    </source>
</evidence>
<name>A0A975B5A5_9BACT</name>
<protein>
    <recommendedName>
        <fullName evidence="3">PglZ domain-containing protein</fullName>
    </recommendedName>
</protein>
<sequence>MIEIIYDFYRLKSAGRTDIEIFEDTSYEECIRKIEEYAEKNEAVRIFVRNRGMFGWFDSIKKKYGARIEIPDPVQMLSEKMNFRPIPDFLKENPQWIVEFDLIEKIFESFPFSSESQSDENMIISVLLSPVWSRNHLDEDIHIIDLVLFFLHNKMDLSHPIFSCIIDRKFELWSKDSSKACELIRWLKFDPVKKSLYLIYEQLLSSYPESSIAEWFQHDGIWGHLSSFPQRRNIIPRIPPEKIEISLPPAVATYIRNFLKESWESNGPLQTTDYMSGKIEPELVFLLEQLRSQLLYGIPLNQEVYEKIAEISESEPQIEELARKLVPVKPPKMFGDDATLSEVQNWIDSEYLPYYSSCVTLKCIEFTIEAVRCFERWLQKNYSLLLAGGEGMAYRRITSLKKRTEETPLMIVAVDGLDFLTAQKELLPALAEKGLYPVEELISFFSFIPTETPIAKPALLRGKMPSQIQDEVPGSEYYRGLVQELFNAEPDDIEAATDKEMSPEELISQSARIYLYLDNRLDRDYLHAQFAPFIRQRNYANHAKMLAESLADAVLSAKELYGCSPAILICSDHGYTEFPDAQYSEIIKTETKAKSRSAEAPEQTLQSENIWKLSADLYGLNKAMLVAREYHCFNKRPKGAGHGGCTPQEIAVPWIVVSDTKPSDLIPVSLSIEGAIHRRRAENNVFISVSNPNSYEVSLIFLQIGKLDIENLLPIKVKAQGVYKIQTVFDASEVGENLLVLHGEYILKRIEQTINEKFRLEIETTGAMKNEFDDEFDEF</sequence>
<evidence type="ECO:0000313" key="1">
    <source>
        <dbReference type="EMBL" id="QTA79052.1"/>
    </source>
</evidence>
<keyword evidence="2" id="KW-1185">Reference proteome</keyword>
<dbReference type="Proteomes" id="UP000663720">
    <property type="component" value="Chromosome"/>
</dbReference>
<dbReference type="EMBL" id="CP061799">
    <property type="protein sequence ID" value="QTA79052.1"/>
    <property type="molecule type" value="Genomic_DNA"/>
</dbReference>
<dbReference type="KEGG" id="dli:dnl_13010"/>